<dbReference type="EC" id="2.3.1.-" evidence="2"/>
<organism evidence="2 3">
    <name type="scientific">Pseudovibrio brasiliensis</name>
    <dbReference type="NCBI Taxonomy" id="1898042"/>
    <lineage>
        <taxon>Bacteria</taxon>
        <taxon>Pseudomonadati</taxon>
        <taxon>Pseudomonadota</taxon>
        <taxon>Alphaproteobacteria</taxon>
        <taxon>Hyphomicrobiales</taxon>
        <taxon>Stappiaceae</taxon>
        <taxon>Pseudovibrio</taxon>
    </lineage>
</organism>
<sequence>MLQADVVTSEELAAVKQSSATKALQNPSVRVLQSPVEVADIQQHWRKLEQSAKGNAVFQSYAWTMAMLENPSAVQSAKIFAVYDQQNLIAVLPLRIEKQKSLKALTGLGEPFQQYSEMLLEPGYKPAEVLNLLKPHLQKAGADIIHLRQIREGGALYDFASAQFTEVGETDGAPWLELNQWDSFEDYLKSISARSRKTIRNQRNRLHKSAGLTHRVIRQGDPELETMVLRTLKGRENWVEAMGYSSRALEGDGLQQLLLSLSKGPAKGCELIAFELKHGDLPISTEWGFLFEGCYSAYMADWNPDYEQSSPGKLHQMDVIEACFALGIDKIDFLKPASRYKMTWTLEVASVFDAVSPLSFKGQLYASLWLKNLRPLAKRIILTLPKGPRALLMSTVKKIIG</sequence>
<dbReference type="EMBL" id="CP074126">
    <property type="protein sequence ID" value="QUS56131.1"/>
    <property type="molecule type" value="Genomic_DNA"/>
</dbReference>
<keyword evidence="2" id="KW-0808">Transferase</keyword>
<dbReference type="InterPro" id="IPR016181">
    <property type="entry name" value="Acyl_CoA_acyltransferase"/>
</dbReference>
<keyword evidence="2" id="KW-0012">Acyltransferase</keyword>
<feature type="domain" description="BioF2-like acetyltransferase" evidence="1">
    <location>
        <begin position="194"/>
        <end position="341"/>
    </location>
</feature>
<proteinExistence type="predicted"/>
<dbReference type="GO" id="GO:0016746">
    <property type="term" value="F:acyltransferase activity"/>
    <property type="evidence" value="ECO:0007669"/>
    <property type="project" value="UniProtKB-KW"/>
</dbReference>
<protein>
    <submittedName>
        <fullName evidence="2">GNAT family N-acetyltransferase</fullName>
        <ecNumber evidence="2">2.3.1.-</ecNumber>
    </submittedName>
</protein>
<dbReference type="Pfam" id="PF13480">
    <property type="entry name" value="Acetyltransf_6"/>
    <property type="match status" value="1"/>
</dbReference>
<accession>A0ABX8AR09</accession>
<dbReference type="SUPFAM" id="SSF55729">
    <property type="entry name" value="Acyl-CoA N-acyltransferases (Nat)"/>
    <property type="match status" value="1"/>
</dbReference>
<dbReference type="Proteomes" id="UP000680706">
    <property type="component" value="Chromosome"/>
</dbReference>
<keyword evidence="3" id="KW-1185">Reference proteome</keyword>
<name>A0ABX8AR09_9HYPH</name>
<evidence type="ECO:0000313" key="2">
    <source>
        <dbReference type="EMBL" id="QUS56131.1"/>
    </source>
</evidence>
<gene>
    <name evidence="2" type="ORF">KGB56_01235</name>
</gene>
<dbReference type="InterPro" id="IPR038740">
    <property type="entry name" value="BioF2-like_GNAT_dom"/>
</dbReference>
<reference evidence="2 3" key="1">
    <citation type="journal article" date="2021" name="Angew. Chem. Int. Ed. Engl.">
        <title>A novel family of nonribosomal peptides modulate collective behavior in Pseudovibrio bacteria isolated from marine sponges.</title>
        <authorList>
            <person name="Ioca L.P."/>
            <person name="Dai Y."/>
            <person name="Kunakom S."/>
            <person name="Diaz-Espinosa J."/>
            <person name="Krunic A."/>
            <person name="Crnkovic C.M."/>
            <person name="Orjala J."/>
            <person name="Sanchez L.M."/>
            <person name="Ferreira A.G."/>
            <person name="Berlinck R.G.S."/>
            <person name="Eustaquio A.S."/>
        </authorList>
    </citation>
    <scope>NUCLEOTIDE SEQUENCE [LARGE SCALE GENOMIC DNA]</scope>
    <source>
        <strain evidence="2 3">Ab134</strain>
    </source>
</reference>
<evidence type="ECO:0000259" key="1">
    <source>
        <dbReference type="Pfam" id="PF13480"/>
    </source>
</evidence>
<evidence type="ECO:0000313" key="3">
    <source>
        <dbReference type="Proteomes" id="UP000680706"/>
    </source>
</evidence>